<evidence type="ECO:0000256" key="1">
    <source>
        <dbReference type="SAM" id="MobiDB-lite"/>
    </source>
</evidence>
<evidence type="ECO:0000256" key="2">
    <source>
        <dbReference type="SAM" id="SignalP"/>
    </source>
</evidence>
<gene>
    <name evidence="3" type="ORF">BHS09_31815</name>
</gene>
<organism evidence="3 4">
    <name type="scientific">Myxococcus xanthus</name>
    <dbReference type="NCBI Taxonomy" id="34"/>
    <lineage>
        <taxon>Bacteria</taxon>
        <taxon>Pseudomonadati</taxon>
        <taxon>Myxococcota</taxon>
        <taxon>Myxococcia</taxon>
        <taxon>Myxococcales</taxon>
        <taxon>Cystobacterineae</taxon>
        <taxon>Myxococcaceae</taxon>
        <taxon>Myxococcus</taxon>
    </lineage>
</organism>
<protein>
    <recommendedName>
        <fullName evidence="5">Lipoprotein</fullName>
    </recommendedName>
</protein>
<feature type="chain" id="PRO_5042164260" description="Lipoprotein" evidence="2">
    <location>
        <begin position="21"/>
        <end position="226"/>
    </location>
</feature>
<feature type="region of interest" description="Disordered" evidence="1">
    <location>
        <begin position="76"/>
        <end position="95"/>
    </location>
</feature>
<dbReference type="Proteomes" id="UP000320179">
    <property type="component" value="Chromosome"/>
</dbReference>
<evidence type="ECO:0000313" key="4">
    <source>
        <dbReference type="Proteomes" id="UP000320179"/>
    </source>
</evidence>
<feature type="compositionally biased region" description="Low complexity" evidence="1">
    <location>
        <begin position="76"/>
        <end position="87"/>
    </location>
</feature>
<proteinExistence type="predicted"/>
<evidence type="ECO:0000313" key="3">
    <source>
        <dbReference type="EMBL" id="QDE71194.1"/>
    </source>
</evidence>
<dbReference type="RefSeq" id="WP_140795284.1">
    <property type="nucleotide sequence ID" value="NZ_CP017169.1"/>
</dbReference>
<dbReference type="NCBIfam" id="TIGR02269">
    <property type="entry name" value="TIGR02269 family lipoprotein"/>
    <property type="match status" value="1"/>
</dbReference>
<dbReference type="EMBL" id="CP017174">
    <property type="protein sequence ID" value="QDE71194.1"/>
    <property type="molecule type" value="Genomic_DNA"/>
</dbReference>
<name>A0AAE6G570_MYXXA</name>
<dbReference type="Pfam" id="PF09533">
    <property type="entry name" value="DUF2380"/>
    <property type="match status" value="1"/>
</dbReference>
<keyword evidence="2" id="KW-0732">Signal</keyword>
<sequence length="226" mass="25398">MRTLLSLWLLLLTAPWAGCASTPQASIQQAWDDAEEACATPDDAPCVSLLCMGDACGFYRCQDLDGAVELARFPPARPPAATAAPGRGPRRHWGGGQHLPRGAVMVFPNWNGAPERAFSAPPRLTPGRWEKHHIFPQAEDLARWFERQGVKIHDYTMPIPRHVHQRIHRGGERGGAWNRAWREFKDANEGATPTEIFRHAGELIHRFELMGGPIQPYYSRLEHEDE</sequence>
<dbReference type="InterPro" id="IPR011755">
    <property type="entry name" value="CHP02269_MYXXA"/>
</dbReference>
<reference evidence="3 4" key="1">
    <citation type="journal article" date="2019" name="Science">
        <title>Social genes are selection hotspots in kin groups of a soil microbe.</title>
        <authorList>
            <person name="Wielgoss S."/>
            <person name="Wolfensberger R."/>
            <person name="Sun L."/>
            <person name="Fiegna F."/>
            <person name="Velicer G.J."/>
        </authorList>
    </citation>
    <scope>NUCLEOTIDE SEQUENCE [LARGE SCALE GENOMIC DNA]</scope>
    <source>
        <strain evidence="3 4">MC3.5.9c15</strain>
    </source>
</reference>
<evidence type="ECO:0008006" key="5">
    <source>
        <dbReference type="Google" id="ProtNLM"/>
    </source>
</evidence>
<accession>A0AAE6G570</accession>
<dbReference type="AlphaFoldDB" id="A0AAE6G570"/>
<feature type="signal peptide" evidence="2">
    <location>
        <begin position="1"/>
        <end position="20"/>
    </location>
</feature>